<reference evidence="1" key="1">
    <citation type="submission" date="2024-07" db="EMBL/GenBank/DDBJ databases">
        <authorList>
            <person name="Bringhurst R.M."/>
            <person name="Homer T.E."/>
        </authorList>
    </citation>
    <scope>NUCLEOTIDE SEQUENCE</scope>
</reference>
<protein>
    <submittedName>
        <fullName evidence="1">Uncharacterized protein</fullName>
    </submittedName>
</protein>
<name>A0AB39CCK3_9VIRU</name>
<sequence length="219" mass="24796">MRFELHAQHTGVVHPYISFHNPTTAMQQICKHTVEKTTVGVHAGAKYVFATGAHGCGMRIDITTGIYTGFLNELKRNLSLLCPEGKPRDLVVHYGRSSNAQATCEDITTYLEGHYRHDRETREITFFPKDGDDALYVMELVSQHKDLMCLRRKEARIDPISVKEHAATGVFIDLERFTGVSCVTDEDGGVRFLARSHDQWEAISSALMSYKIAYVMDKW</sequence>
<accession>A0AB39CCK3</accession>
<organism evidence="1">
    <name type="scientific">Pseudomonas phage RVTF4</name>
    <dbReference type="NCBI Taxonomy" id="3236931"/>
    <lineage>
        <taxon>Viruses</taxon>
    </lineage>
</organism>
<dbReference type="EMBL" id="PQ015378">
    <property type="protein sequence ID" value="XDJ14581.1"/>
    <property type="molecule type" value="Genomic_DNA"/>
</dbReference>
<proteinExistence type="predicted"/>
<evidence type="ECO:0000313" key="1">
    <source>
        <dbReference type="EMBL" id="XDJ14581.1"/>
    </source>
</evidence>